<evidence type="ECO:0000313" key="1">
    <source>
        <dbReference type="EMBL" id="AAY60583.1"/>
    </source>
</evidence>
<dbReference type="PATRIC" id="fig|288681.22.peg.5865"/>
<name>Q4V124_BACCZ</name>
<proteinExistence type="predicted"/>
<keyword evidence="1" id="KW-0614">Plasmid</keyword>
<dbReference type="EMBL" id="CP000040">
    <property type="protein sequence ID" value="AAY60583.1"/>
    <property type="molecule type" value="Genomic_DNA"/>
</dbReference>
<reference evidence="2" key="1">
    <citation type="journal article" date="2006" name="J. Bacteriol.">
        <title>Pathogenomic sequence analysis of Bacillus cereus and Bacillus thuringiensis isolates closely related to Bacillus anthracis.</title>
        <authorList>
            <person name="Han C.S."/>
            <person name="Xie G."/>
            <person name="Challacombe J.F."/>
            <person name="Altherr M.R."/>
            <person name="Bhotika S.S."/>
            <person name="Brown N."/>
            <person name="Bruce D."/>
            <person name="Campbell C.S."/>
            <person name="Campbell M.L."/>
            <person name="Chen J."/>
            <person name="Chertkov O."/>
            <person name="Cleland C."/>
            <person name="Dimitrijevic M."/>
            <person name="Doggett N.A."/>
            <person name="Fawcett J.J."/>
            <person name="Glavina T."/>
            <person name="Goodwin L.A."/>
            <person name="Green L.D."/>
            <person name="Hill K.K."/>
            <person name="Hitchcock P."/>
            <person name="Jackson P.J."/>
            <person name="Keim P."/>
            <person name="Kewalramani A.R."/>
            <person name="Longmire J."/>
            <person name="Lucas S."/>
            <person name="Malfatti S."/>
            <person name="McMurry K."/>
            <person name="Meincke L.J."/>
            <person name="Misra M."/>
            <person name="Moseman B.L."/>
            <person name="Mundt M."/>
            <person name="Munk A.C."/>
            <person name="Okinaka R.T."/>
            <person name="Parson-Quintana B."/>
            <person name="Reilly L.P."/>
            <person name="Richardson P."/>
            <person name="Robinson D.L."/>
            <person name="Rubin E."/>
            <person name="Saunders E."/>
            <person name="Tapia R."/>
            <person name="Tesmer J.G."/>
            <person name="Thayer N."/>
            <person name="Thompson L.S."/>
            <person name="Tice H."/>
            <person name="Ticknor L.O."/>
            <person name="Wills P.L."/>
            <person name="Brettin T.S."/>
            <person name="Gilna P."/>
        </authorList>
    </citation>
    <scope>NUCLEOTIDE SEQUENCE [LARGE SCALE GENOMIC DNA]</scope>
    <source>
        <strain evidence="2">ZK / E33L</strain>
        <plasmid evidence="2">pE33L466</plasmid>
    </source>
</reference>
<dbReference type="Proteomes" id="UP000002612">
    <property type="component" value="Plasmid pE33L466"/>
</dbReference>
<sequence>MINGFFSQGVQGIQGTGPEQPVKFLVIIMYAKESIRLIKFLFNKKIAYKKCTRLYRNYVLSAHCIVCLLNVKRNTL</sequence>
<organism evidence="1 2">
    <name type="scientific">Bacillus cereus (strain ZK / E33L)</name>
    <dbReference type="NCBI Taxonomy" id="288681"/>
    <lineage>
        <taxon>Bacteria</taxon>
        <taxon>Bacillati</taxon>
        <taxon>Bacillota</taxon>
        <taxon>Bacilli</taxon>
        <taxon>Bacillales</taxon>
        <taxon>Bacillaceae</taxon>
        <taxon>Bacillus</taxon>
        <taxon>Bacillus cereus group</taxon>
    </lineage>
</organism>
<dbReference type="AlphaFoldDB" id="Q4V124"/>
<dbReference type="KEGG" id="bcz:pE33L466_0447"/>
<geneLocation type="plasmid" evidence="1 2">
    <name>pE33L466</name>
</geneLocation>
<accession>Q4V124</accession>
<gene>
    <name evidence="1" type="ordered locus">pE33L466_0447</name>
</gene>
<evidence type="ECO:0000313" key="2">
    <source>
        <dbReference type="Proteomes" id="UP000002612"/>
    </source>
</evidence>
<protein>
    <submittedName>
        <fullName evidence="1">Uncharacterized protein</fullName>
    </submittedName>
</protein>